<dbReference type="FunFam" id="3.40.50.300:FF:000590">
    <property type="entry name" value="Ribosome biogenesis GTPase A"/>
    <property type="match status" value="1"/>
</dbReference>
<evidence type="ECO:0000259" key="6">
    <source>
        <dbReference type="PROSITE" id="PS51721"/>
    </source>
</evidence>
<accession>A0A6N8I4N9</accession>
<dbReference type="InterPro" id="IPR023179">
    <property type="entry name" value="GTP-bd_ortho_bundle_sf"/>
</dbReference>
<dbReference type="InterPro" id="IPR016478">
    <property type="entry name" value="GTPase_MTG1"/>
</dbReference>
<comment type="caution">
    <text evidence="7">The sequence shown here is derived from an EMBL/GenBank/DDBJ whole genome shotgun (WGS) entry which is preliminary data.</text>
</comment>
<dbReference type="InterPro" id="IPR027417">
    <property type="entry name" value="P-loop_NTPase"/>
</dbReference>
<evidence type="ECO:0000256" key="4">
    <source>
        <dbReference type="PIRNR" id="PIRNR006230"/>
    </source>
</evidence>
<evidence type="ECO:0000256" key="5">
    <source>
        <dbReference type="PIRSR" id="PIRSR006230-1"/>
    </source>
</evidence>
<dbReference type="GO" id="GO:0005525">
    <property type="term" value="F:GTP binding"/>
    <property type="evidence" value="ECO:0007669"/>
    <property type="project" value="UniProtKB-KW"/>
</dbReference>
<feature type="binding site" evidence="5">
    <location>
        <position position="178"/>
    </location>
    <ligand>
        <name>GTP</name>
        <dbReference type="ChEBI" id="CHEBI:37565"/>
    </ligand>
</feature>
<dbReference type="GO" id="GO:0005737">
    <property type="term" value="C:cytoplasm"/>
    <property type="evidence" value="ECO:0007669"/>
    <property type="project" value="UniProtKB-SubCell"/>
</dbReference>
<evidence type="ECO:0000256" key="3">
    <source>
        <dbReference type="ARBA" id="ARBA00023134"/>
    </source>
</evidence>
<dbReference type="RefSeq" id="WP_156991406.1">
    <property type="nucleotide sequence ID" value="NZ_VWXL01000106.1"/>
</dbReference>
<evidence type="ECO:0000313" key="7">
    <source>
        <dbReference type="EMBL" id="MVB12928.1"/>
    </source>
</evidence>
<proteinExistence type="inferred from homology"/>
<dbReference type="InterPro" id="IPR030378">
    <property type="entry name" value="G_CP_dom"/>
</dbReference>
<keyword evidence="2 4" id="KW-0547">Nucleotide-binding</keyword>
<dbReference type="EMBL" id="VWXL01000106">
    <property type="protein sequence ID" value="MVB12928.1"/>
    <property type="molecule type" value="Genomic_DNA"/>
</dbReference>
<dbReference type="GO" id="GO:0006412">
    <property type="term" value="P:translation"/>
    <property type="evidence" value="ECO:0007669"/>
    <property type="project" value="TreeGrafter"/>
</dbReference>
<comment type="similarity">
    <text evidence="4">Belongs to the TRAFAC class YlqF/YawG GTPase family. MTG1 subfamily.</text>
</comment>
<dbReference type="NCBIfam" id="TIGR03596">
    <property type="entry name" value="GTPase_YlqF"/>
    <property type="match status" value="1"/>
</dbReference>
<organism evidence="7 8">
    <name type="scientific">Caproicibacter fermentans</name>
    <dbReference type="NCBI Taxonomy" id="2576756"/>
    <lineage>
        <taxon>Bacteria</taxon>
        <taxon>Bacillati</taxon>
        <taxon>Bacillota</taxon>
        <taxon>Clostridia</taxon>
        <taxon>Eubacteriales</taxon>
        <taxon>Acutalibacteraceae</taxon>
        <taxon>Caproicibacter</taxon>
    </lineage>
</organism>
<sequence>MQEGRPIQWFPGHMAKTRRLMEKNIKLVDAVAEVIDARIPYSSRNPELNQLAGGKPRIMLLNKSDLADPVFTREWIAFFQEHGMGAIAVDCRSGNGLNGFLPLAKRILAEKLEAWREKGMAGRRIRILVAGIPNAGKSSLINRLSGNSRASVEDRPGVTRSSQWFPVGKEMEVLDTPGILWPKFEDPAVGERLAFTGAIKDDVIDLETLACRLLEVLAAGYAGLLAKRYCLENDISGLGGYELLEMIGRKRGMRAGGGAIDTERAAIMLLDEFRAGKIGRITLEKAGEGHD</sequence>
<feature type="domain" description="CP-type G" evidence="6">
    <location>
        <begin position="17"/>
        <end position="182"/>
    </location>
</feature>
<keyword evidence="8" id="KW-1185">Reference proteome</keyword>
<keyword evidence="3 4" id="KW-0342">GTP-binding</keyword>
<dbReference type="PROSITE" id="PS51721">
    <property type="entry name" value="G_CP"/>
    <property type="match status" value="1"/>
</dbReference>
<evidence type="ECO:0000256" key="2">
    <source>
        <dbReference type="ARBA" id="ARBA00022741"/>
    </source>
</evidence>
<comment type="function">
    <text evidence="4">Required for a late step of 50S ribosomal subunit assembly. Has GTPase activity.</text>
</comment>
<evidence type="ECO:0000256" key="1">
    <source>
        <dbReference type="ARBA" id="ARBA00014898"/>
    </source>
</evidence>
<evidence type="ECO:0000313" key="8">
    <source>
        <dbReference type="Proteomes" id="UP000469440"/>
    </source>
</evidence>
<dbReference type="InterPro" id="IPR006073">
    <property type="entry name" value="GTP-bd"/>
</dbReference>
<keyword evidence="4" id="KW-0963">Cytoplasm</keyword>
<dbReference type="CDD" id="cd01856">
    <property type="entry name" value="YlqF"/>
    <property type="match status" value="1"/>
</dbReference>
<dbReference type="PANTHER" id="PTHR45782">
    <property type="entry name" value="MITOCHONDRIAL RIBOSOME-ASSOCIATED GTPASE 1"/>
    <property type="match status" value="1"/>
</dbReference>
<protein>
    <recommendedName>
        <fullName evidence="1 4">Ribosome biogenesis GTPase A</fullName>
    </recommendedName>
</protein>
<dbReference type="InterPro" id="IPR019991">
    <property type="entry name" value="GTP-bd_ribosome_bgen"/>
</dbReference>
<dbReference type="GO" id="GO:0003924">
    <property type="term" value="F:GTPase activity"/>
    <property type="evidence" value="ECO:0007669"/>
    <property type="project" value="TreeGrafter"/>
</dbReference>
<dbReference type="Gene3D" id="1.10.1580.10">
    <property type="match status" value="1"/>
</dbReference>
<feature type="binding site" evidence="5">
    <location>
        <begin position="134"/>
        <end position="139"/>
    </location>
    <ligand>
        <name>GTP</name>
        <dbReference type="ChEBI" id="CHEBI:37565"/>
    </ligand>
</feature>
<comment type="subcellular location">
    <subcellularLocation>
        <location evidence="4">Cytoplasm</location>
    </subcellularLocation>
</comment>
<dbReference type="OrthoDB" id="9779790at2"/>
<gene>
    <name evidence="7" type="primary">rbgA</name>
    <name evidence="7" type="ORF">CAFE_36750</name>
</gene>
<dbReference type="Proteomes" id="UP000469440">
    <property type="component" value="Unassembled WGS sequence"/>
</dbReference>
<dbReference type="Pfam" id="PF01926">
    <property type="entry name" value="MMR_HSR1"/>
    <property type="match status" value="1"/>
</dbReference>
<dbReference type="PANTHER" id="PTHR45782:SF4">
    <property type="entry name" value="MITOCHONDRIAL RIBOSOME-ASSOCIATED GTPASE 1"/>
    <property type="match status" value="1"/>
</dbReference>
<name>A0A6N8I4N9_9FIRM</name>
<dbReference type="SUPFAM" id="SSF52540">
    <property type="entry name" value="P-loop containing nucleoside triphosphate hydrolases"/>
    <property type="match status" value="1"/>
</dbReference>
<reference evidence="7 8" key="1">
    <citation type="submission" date="2019-09" db="EMBL/GenBank/DDBJ databases">
        <title>Genome sequence of Clostridium sp. EA1.</title>
        <authorList>
            <person name="Poehlein A."/>
            <person name="Bengelsdorf F.R."/>
            <person name="Daniel R."/>
        </authorList>
    </citation>
    <scope>NUCLEOTIDE SEQUENCE [LARGE SCALE GENOMIC DNA]</scope>
    <source>
        <strain evidence="7 8">EA1</strain>
    </source>
</reference>
<feature type="binding site" evidence="5">
    <location>
        <begin position="62"/>
        <end position="65"/>
    </location>
    <ligand>
        <name>GTP</name>
        <dbReference type="ChEBI" id="CHEBI:37565"/>
    </ligand>
</feature>
<dbReference type="Gene3D" id="3.40.50.300">
    <property type="entry name" value="P-loop containing nucleotide triphosphate hydrolases"/>
    <property type="match status" value="1"/>
</dbReference>
<dbReference type="PIRSF" id="PIRSF006230">
    <property type="entry name" value="MG442"/>
    <property type="match status" value="1"/>
</dbReference>
<dbReference type="AlphaFoldDB" id="A0A6N8I4N9"/>